<organism evidence="13 14">
    <name type="scientific">Ceratobasidium theobromae</name>
    <dbReference type="NCBI Taxonomy" id="1582974"/>
    <lineage>
        <taxon>Eukaryota</taxon>
        <taxon>Fungi</taxon>
        <taxon>Dikarya</taxon>
        <taxon>Basidiomycota</taxon>
        <taxon>Agaricomycotina</taxon>
        <taxon>Agaricomycetes</taxon>
        <taxon>Cantharellales</taxon>
        <taxon>Ceratobasidiaceae</taxon>
        <taxon>Ceratobasidium</taxon>
    </lineage>
</organism>
<proteinExistence type="inferred from homology"/>
<comment type="caution">
    <text evidence="13">The sequence shown here is derived from an EMBL/GenBank/DDBJ whole genome shotgun (WGS) entry which is preliminary data.</text>
</comment>
<dbReference type="GO" id="GO:0005576">
    <property type="term" value="C:extracellular region"/>
    <property type="evidence" value="ECO:0007669"/>
    <property type="project" value="InterPro"/>
</dbReference>
<evidence type="ECO:0000259" key="12">
    <source>
        <dbReference type="PROSITE" id="PS51910"/>
    </source>
</evidence>
<keyword evidence="5" id="KW-0146">Chitin degradation</keyword>
<dbReference type="SUPFAM" id="SSF54556">
    <property type="entry name" value="Chitinase insertion domain"/>
    <property type="match status" value="1"/>
</dbReference>
<dbReference type="InterPro" id="IPR001223">
    <property type="entry name" value="Glyco_hydro18_cat"/>
</dbReference>
<evidence type="ECO:0000256" key="4">
    <source>
        <dbReference type="ARBA" id="ARBA00022801"/>
    </source>
</evidence>
<keyword evidence="6" id="KW-0119">Carbohydrate metabolism</keyword>
<dbReference type="Gene3D" id="2.10.10.20">
    <property type="entry name" value="Carbohydrate-binding module superfamily 5/12"/>
    <property type="match status" value="1"/>
</dbReference>
<dbReference type="Pfam" id="PF02839">
    <property type="entry name" value="CBM_5_12"/>
    <property type="match status" value="1"/>
</dbReference>
<evidence type="ECO:0000256" key="6">
    <source>
        <dbReference type="ARBA" id="ARBA00023277"/>
    </source>
</evidence>
<feature type="domain" description="GH18" evidence="12">
    <location>
        <begin position="61"/>
        <end position="431"/>
    </location>
</feature>
<dbReference type="Gene3D" id="3.20.20.80">
    <property type="entry name" value="Glycosidases"/>
    <property type="match status" value="1"/>
</dbReference>
<evidence type="ECO:0000256" key="11">
    <source>
        <dbReference type="SAM" id="SignalP"/>
    </source>
</evidence>
<dbReference type="GO" id="GO:0030246">
    <property type="term" value="F:carbohydrate binding"/>
    <property type="evidence" value="ECO:0007669"/>
    <property type="project" value="InterPro"/>
</dbReference>
<accession>A0A5N5QB49</accession>
<keyword evidence="11" id="KW-0732">Signal</keyword>
<dbReference type="InterPro" id="IPR003610">
    <property type="entry name" value="CBM5/12"/>
</dbReference>
<dbReference type="Pfam" id="PF00704">
    <property type="entry name" value="Glyco_hydro_18"/>
    <property type="match status" value="1"/>
</dbReference>
<feature type="chain" id="PRO_5024389613" description="chitinase" evidence="11">
    <location>
        <begin position="19"/>
        <end position="537"/>
    </location>
</feature>
<comment type="catalytic activity">
    <reaction evidence="1">
        <text>Random endo-hydrolysis of N-acetyl-beta-D-glucosaminide (1-&gt;4)-beta-linkages in chitin and chitodextrins.</text>
        <dbReference type="EC" id="3.2.1.14"/>
    </reaction>
</comment>
<feature type="compositionally biased region" description="Polar residues" evidence="10">
    <location>
        <begin position="38"/>
        <end position="47"/>
    </location>
</feature>
<keyword evidence="4 9" id="KW-0378">Hydrolase</keyword>
<dbReference type="GO" id="GO:0000272">
    <property type="term" value="P:polysaccharide catabolic process"/>
    <property type="evidence" value="ECO:0007669"/>
    <property type="project" value="UniProtKB-KW"/>
</dbReference>
<protein>
    <recommendedName>
        <fullName evidence="3">chitinase</fullName>
        <ecNumber evidence="3">3.2.1.14</ecNumber>
    </recommendedName>
</protein>
<dbReference type="GO" id="GO:0008061">
    <property type="term" value="F:chitin binding"/>
    <property type="evidence" value="ECO:0007669"/>
    <property type="project" value="InterPro"/>
</dbReference>
<evidence type="ECO:0000256" key="5">
    <source>
        <dbReference type="ARBA" id="ARBA00023024"/>
    </source>
</evidence>
<dbReference type="EC" id="3.2.1.14" evidence="3"/>
<dbReference type="PROSITE" id="PS51910">
    <property type="entry name" value="GH18_2"/>
    <property type="match status" value="1"/>
</dbReference>
<dbReference type="InterPro" id="IPR001579">
    <property type="entry name" value="Glyco_hydro_18_chit_AS"/>
</dbReference>
<evidence type="ECO:0000313" key="13">
    <source>
        <dbReference type="EMBL" id="KAB5589010.1"/>
    </source>
</evidence>
<keyword evidence="14" id="KW-1185">Reference proteome</keyword>
<dbReference type="EMBL" id="SSOP01000331">
    <property type="protein sequence ID" value="KAB5589010.1"/>
    <property type="molecule type" value="Genomic_DNA"/>
</dbReference>
<keyword evidence="7 9" id="KW-0326">Glycosidase</keyword>
<dbReference type="SUPFAM" id="SSF51055">
    <property type="entry name" value="Carbohydrate binding domain"/>
    <property type="match status" value="1"/>
</dbReference>
<dbReference type="SMART" id="SM00495">
    <property type="entry name" value="ChtBD3"/>
    <property type="match status" value="1"/>
</dbReference>
<evidence type="ECO:0000256" key="9">
    <source>
        <dbReference type="RuleBase" id="RU000489"/>
    </source>
</evidence>
<evidence type="ECO:0000256" key="1">
    <source>
        <dbReference type="ARBA" id="ARBA00000822"/>
    </source>
</evidence>
<evidence type="ECO:0000256" key="7">
    <source>
        <dbReference type="ARBA" id="ARBA00023295"/>
    </source>
</evidence>
<sequence length="537" mass="58095">MHFLSLAMALGAALSVSATQIHHRPEDYLAKKLPNTPPSNRTVTPQKVQERSTIERRANGKVNMGYYTNWSIYARAFYPQNIDASKLTHILYGFADCDATTGQVTLTDLNADQKKLCKTSTNFTPDDGDNSSEPGNNLYGNLKQLYLMKQKNRSLKVILTIGGFKYSQDGHFNFITSSSARATFISSAIAIMEDNGLDGIDIDFEFPTAGAQAQGYASLLSELRTALNNHAAKKGETNPYQITAAVAAGSDNYTKLLVSQMDASLTYWNLMAYDYSGEWSTIADDQANLYGPTTTGFDTNTAIQWYTANGATASKIALGMPIYGRAFQNTDGRGKSYSGVGDGTWDKGVYDYKALPLSGAVVREDSARGSSYTYDSNKREWVSYDSPNIVRQKSQYAMSKGLAGGMFWELSADKTGSESLVGTSASTFGSLDSTPNHLYYPYSKFDNVKNNMGRGTVAPGTSAQVSTSTTKPTAPTTAPTPPPTTGGCSGIEAWRSDKTYVGGDVVTYNGHKWTAKWWNQAEAPGGASEAWADNGAC</sequence>
<dbReference type="InterPro" id="IPR011583">
    <property type="entry name" value="Chitinase_II/V-like_cat"/>
</dbReference>
<feature type="region of interest" description="Disordered" evidence="10">
    <location>
        <begin position="456"/>
        <end position="490"/>
    </location>
</feature>
<feature type="compositionally biased region" description="Low complexity" evidence="10">
    <location>
        <begin position="466"/>
        <end position="477"/>
    </location>
</feature>
<dbReference type="PROSITE" id="PS01095">
    <property type="entry name" value="GH18_1"/>
    <property type="match status" value="1"/>
</dbReference>
<dbReference type="CDD" id="cd12215">
    <property type="entry name" value="ChiC_BD"/>
    <property type="match status" value="1"/>
</dbReference>
<dbReference type="Gene3D" id="3.10.50.10">
    <property type="match status" value="1"/>
</dbReference>
<name>A0A5N5QB49_9AGAM</name>
<feature type="signal peptide" evidence="11">
    <location>
        <begin position="1"/>
        <end position="18"/>
    </location>
</feature>
<keyword evidence="8" id="KW-0624">Polysaccharide degradation</keyword>
<dbReference type="InterPro" id="IPR017853">
    <property type="entry name" value="GH"/>
</dbReference>
<evidence type="ECO:0000256" key="3">
    <source>
        <dbReference type="ARBA" id="ARBA00012729"/>
    </source>
</evidence>
<comment type="similarity">
    <text evidence="2">Belongs to the glycosyl hydrolase 18 family. Chitinase class V subfamily.</text>
</comment>
<evidence type="ECO:0000256" key="8">
    <source>
        <dbReference type="ARBA" id="ARBA00023326"/>
    </source>
</evidence>
<dbReference type="PANTHER" id="PTHR11177">
    <property type="entry name" value="CHITINASE"/>
    <property type="match status" value="1"/>
</dbReference>
<evidence type="ECO:0000313" key="14">
    <source>
        <dbReference type="Proteomes" id="UP000383932"/>
    </source>
</evidence>
<evidence type="ECO:0000256" key="10">
    <source>
        <dbReference type="SAM" id="MobiDB-lite"/>
    </source>
</evidence>
<dbReference type="GO" id="GO:0008843">
    <property type="term" value="F:endochitinase activity"/>
    <property type="evidence" value="ECO:0007669"/>
    <property type="project" value="UniProtKB-EC"/>
</dbReference>
<dbReference type="Proteomes" id="UP000383932">
    <property type="component" value="Unassembled WGS sequence"/>
</dbReference>
<dbReference type="OrthoDB" id="76388at2759"/>
<dbReference type="PANTHER" id="PTHR11177:SF317">
    <property type="entry name" value="CHITINASE 12-RELATED"/>
    <property type="match status" value="1"/>
</dbReference>
<feature type="region of interest" description="Disordered" evidence="10">
    <location>
        <begin position="30"/>
        <end position="51"/>
    </location>
</feature>
<dbReference type="InterPro" id="IPR050314">
    <property type="entry name" value="Glycosyl_Hydrlase_18"/>
</dbReference>
<gene>
    <name evidence="13" type="ORF">CTheo_7546</name>
</gene>
<dbReference type="SMART" id="SM00636">
    <property type="entry name" value="Glyco_18"/>
    <property type="match status" value="1"/>
</dbReference>
<dbReference type="InterPro" id="IPR036573">
    <property type="entry name" value="CBM_sf_5/12"/>
</dbReference>
<dbReference type="GO" id="GO:0006032">
    <property type="term" value="P:chitin catabolic process"/>
    <property type="evidence" value="ECO:0007669"/>
    <property type="project" value="UniProtKB-KW"/>
</dbReference>
<evidence type="ECO:0000256" key="2">
    <source>
        <dbReference type="ARBA" id="ARBA00008682"/>
    </source>
</evidence>
<dbReference type="SUPFAM" id="SSF51445">
    <property type="entry name" value="(Trans)glycosidases"/>
    <property type="match status" value="1"/>
</dbReference>
<dbReference type="FunFam" id="3.10.50.10:FF:000005">
    <property type="entry name" value="Endochitinase B1"/>
    <property type="match status" value="1"/>
</dbReference>
<dbReference type="AlphaFoldDB" id="A0A5N5QB49"/>
<dbReference type="InterPro" id="IPR029070">
    <property type="entry name" value="Chitinase_insertion_sf"/>
</dbReference>
<dbReference type="CDD" id="cd06548">
    <property type="entry name" value="GH18_chitinase"/>
    <property type="match status" value="1"/>
</dbReference>
<reference evidence="13 14" key="1">
    <citation type="journal article" date="2019" name="Fungal Biol. Biotechnol.">
        <title>Draft genome sequence of fastidious pathogen Ceratobasidium theobromae, which causes vascular-streak dieback in Theobroma cacao.</title>
        <authorList>
            <person name="Ali S.S."/>
            <person name="Asman A."/>
            <person name="Shao J."/>
            <person name="Firmansyah A.P."/>
            <person name="Susilo A.W."/>
            <person name="Rosmana A."/>
            <person name="McMahon P."/>
            <person name="Junaid M."/>
            <person name="Guest D."/>
            <person name="Kheng T.Y."/>
            <person name="Meinhardt L.W."/>
            <person name="Bailey B.A."/>
        </authorList>
    </citation>
    <scope>NUCLEOTIDE SEQUENCE [LARGE SCALE GENOMIC DNA]</scope>
    <source>
        <strain evidence="13 14">CT2</strain>
    </source>
</reference>